<dbReference type="STRING" id="945713.IALB_0828"/>
<dbReference type="SUPFAM" id="SSF52091">
    <property type="entry name" value="SpoIIaa-like"/>
    <property type="match status" value="1"/>
</dbReference>
<dbReference type="PANTHER" id="PTHR33495">
    <property type="entry name" value="ANTI-SIGMA FACTOR ANTAGONIST TM_1081-RELATED-RELATED"/>
    <property type="match status" value="1"/>
</dbReference>
<dbReference type="InterPro" id="IPR002645">
    <property type="entry name" value="STAS_dom"/>
</dbReference>
<protein>
    <recommendedName>
        <fullName evidence="2">Anti-sigma factor antagonist</fullName>
    </recommendedName>
</protein>
<feature type="domain" description="STAS" evidence="3">
    <location>
        <begin position="4"/>
        <end position="113"/>
    </location>
</feature>
<keyword evidence="5" id="KW-1185">Reference proteome</keyword>
<dbReference type="KEGG" id="ial:IALB_0828"/>
<dbReference type="HOGENOM" id="CLU_115403_9_2_10"/>
<reference evidence="4 5" key="1">
    <citation type="journal article" date="2012" name="Front. Microbiol.">
        <title>Complete genome of Ignavibacterium album, a metabolically versatile, flagellated, facultative anaerobe from the phylum Chlorobi.</title>
        <authorList>
            <person name="Liu Z."/>
            <person name="Frigaard N.-U."/>
            <person name="Vogl K."/>
            <person name="Iino T."/>
            <person name="Ohkuma M."/>
            <person name="Overmann J."/>
            <person name="Bryant D.A."/>
        </authorList>
    </citation>
    <scope>NUCLEOTIDE SEQUENCE [LARGE SCALE GENOMIC DNA]</scope>
    <source>
        <strain evidence="5">DSM 19864 / JCM 16511 / NBRC 101810 / Mat9-16</strain>
    </source>
</reference>
<proteinExistence type="inferred from homology"/>
<dbReference type="eggNOG" id="COG1366">
    <property type="taxonomic scope" value="Bacteria"/>
</dbReference>
<dbReference type="PANTHER" id="PTHR33495:SF2">
    <property type="entry name" value="ANTI-SIGMA FACTOR ANTAGONIST TM_1081-RELATED"/>
    <property type="match status" value="1"/>
</dbReference>
<dbReference type="InterPro" id="IPR003658">
    <property type="entry name" value="Anti-sigma_ant"/>
</dbReference>
<dbReference type="OrthoDB" id="9795051at2"/>
<evidence type="ECO:0000256" key="2">
    <source>
        <dbReference type="RuleBase" id="RU003749"/>
    </source>
</evidence>
<dbReference type="EMBL" id="CP003418">
    <property type="protein sequence ID" value="AFH48540.1"/>
    <property type="molecule type" value="Genomic_DNA"/>
</dbReference>
<evidence type="ECO:0000313" key="5">
    <source>
        <dbReference type="Proteomes" id="UP000007394"/>
    </source>
</evidence>
<accession>I0AHT3</accession>
<name>I0AHT3_IGNAJ</name>
<dbReference type="GO" id="GO:0043856">
    <property type="term" value="F:anti-sigma factor antagonist activity"/>
    <property type="evidence" value="ECO:0007669"/>
    <property type="project" value="InterPro"/>
</dbReference>
<evidence type="ECO:0000256" key="1">
    <source>
        <dbReference type="ARBA" id="ARBA00009013"/>
    </source>
</evidence>
<dbReference type="RefSeq" id="WP_014559696.1">
    <property type="nucleotide sequence ID" value="NC_017464.1"/>
</dbReference>
<dbReference type="Gene3D" id="3.30.750.24">
    <property type="entry name" value="STAS domain"/>
    <property type="match status" value="1"/>
</dbReference>
<comment type="similarity">
    <text evidence="1 2">Belongs to the anti-sigma-factor antagonist family.</text>
</comment>
<sequence>MAEFNTTLKEQGDISIIKLKGYLDAHTAPVLENKFNELINNNKYKIVVDFQDLAYISSAGLGVFMAYIEKVRENQGDIKLASMSDKVYNIFDLLGFPLLYEIFKTEEEAIRKFSE</sequence>
<dbReference type="Pfam" id="PF01740">
    <property type="entry name" value="STAS"/>
    <property type="match status" value="1"/>
</dbReference>
<dbReference type="CDD" id="cd07043">
    <property type="entry name" value="STAS_anti-anti-sigma_factors"/>
    <property type="match status" value="1"/>
</dbReference>
<dbReference type="NCBIfam" id="TIGR00377">
    <property type="entry name" value="ant_ant_sig"/>
    <property type="match status" value="1"/>
</dbReference>
<organism evidence="4 5">
    <name type="scientific">Ignavibacterium album (strain DSM 19864 / JCM 16511 / NBRC 101810 / Mat9-16)</name>
    <dbReference type="NCBI Taxonomy" id="945713"/>
    <lineage>
        <taxon>Bacteria</taxon>
        <taxon>Pseudomonadati</taxon>
        <taxon>Ignavibacteriota</taxon>
        <taxon>Ignavibacteria</taxon>
        <taxon>Ignavibacteriales</taxon>
        <taxon>Ignavibacteriaceae</taxon>
        <taxon>Ignavibacterium</taxon>
    </lineage>
</organism>
<dbReference type="Proteomes" id="UP000007394">
    <property type="component" value="Chromosome"/>
</dbReference>
<dbReference type="InterPro" id="IPR036513">
    <property type="entry name" value="STAS_dom_sf"/>
</dbReference>
<dbReference type="AlphaFoldDB" id="I0AHT3"/>
<dbReference type="PROSITE" id="PS50801">
    <property type="entry name" value="STAS"/>
    <property type="match status" value="1"/>
</dbReference>
<gene>
    <name evidence="4" type="ordered locus">IALB_0828</name>
</gene>
<evidence type="ECO:0000313" key="4">
    <source>
        <dbReference type="EMBL" id="AFH48540.1"/>
    </source>
</evidence>
<evidence type="ECO:0000259" key="3">
    <source>
        <dbReference type="PROSITE" id="PS50801"/>
    </source>
</evidence>